<keyword evidence="8 14" id="KW-0472">Membrane</keyword>
<keyword evidence="5 14" id="KW-0812">Transmembrane</keyword>
<dbReference type="AlphaFoldDB" id="A0A7R9W4W9"/>
<evidence type="ECO:0000256" key="12">
    <source>
        <dbReference type="ARBA" id="ARBA00023303"/>
    </source>
</evidence>
<dbReference type="GO" id="GO:0034707">
    <property type="term" value="C:chloride channel complex"/>
    <property type="evidence" value="ECO:0007669"/>
    <property type="project" value="UniProtKB-KW"/>
</dbReference>
<evidence type="ECO:0000256" key="7">
    <source>
        <dbReference type="ARBA" id="ARBA00023065"/>
    </source>
</evidence>
<feature type="transmembrane region" description="Helical" evidence="14">
    <location>
        <begin position="103"/>
        <end position="125"/>
    </location>
</feature>
<feature type="region of interest" description="Disordered" evidence="13">
    <location>
        <begin position="367"/>
        <end position="413"/>
    </location>
</feature>
<accession>A0A7R9W4W9</accession>
<keyword evidence="6 14" id="KW-1133">Transmembrane helix</keyword>
<evidence type="ECO:0000256" key="11">
    <source>
        <dbReference type="ARBA" id="ARBA00023214"/>
    </source>
</evidence>
<keyword evidence="7" id="KW-0406">Ion transport</keyword>
<organism evidence="15">
    <name type="scientific">Pseudictyota dubia</name>
    <dbReference type="NCBI Taxonomy" id="2749911"/>
    <lineage>
        <taxon>Eukaryota</taxon>
        <taxon>Sar</taxon>
        <taxon>Stramenopiles</taxon>
        <taxon>Ochrophyta</taxon>
        <taxon>Bacillariophyta</taxon>
        <taxon>Mediophyceae</taxon>
        <taxon>Biddulphiophycidae</taxon>
        <taxon>Eupodiscales</taxon>
        <taxon>Odontellaceae</taxon>
        <taxon>Pseudictyota</taxon>
    </lineage>
</organism>
<evidence type="ECO:0000256" key="8">
    <source>
        <dbReference type="ARBA" id="ARBA00023136"/>
    </source>
</evidence>
<comment type="subcellular location">
    <subcellularLocation>
        <location evidence="1">Cell membrane</location>
        <topology evidence="1">Multi-pass membrane protein</topology>
    </subcellularLocation>
</comment>
<dbReference type="GO" id="GO:0005886">
    <property type="term" value="C:plasma membrane"/>
    <property type="evidence" value="ECO:0007669"/>
    <property type="project" value="UniProtKB-SubCell"/>
</dbReference>
<comment type="similarity">
    <text evidence="2">Belongs to the tweety family.</text>
</comment>
<keyword evidence="12" id="KW-0407">Ion channel</keyword>
<dbReference type="EMBL" id="HBED01026116">
    <property type="protein sequence ID" value="CAD8314212.1"/>
    <property type="molecule type" value="Transcribed_RNA"/>
</dbReference>
<feature type="transmembrane region" description="Helical" evidence="14">
    <location>
        <begin position="307"/>
        <end position="328"/>
    </location>
</feature>
<evidence type="ECO:0000256" key="14">
    <source>
        <dbReference type="SAM" id="Phobius"/>
    </source>
</evidence>
<evidence type="ECO:0000256" key="13">
    <source>
        <dbReference type="SAM" id="MobiDB-lite"/>
    </source>
</evidence>
<evidence type="ECO:0000313" key="15">
    <source>
        <dbReference type="EMBL" id="CAD8314212.1"/>
    </source>
</evidence>
<keyword evidence="4" id="KW-1003">Cell membrane</keyword>
<protein>
    <submittedName>
        <fullName evidence="15">Uncharacterized protein</fullName>
    </submittedName>
</protein>
<evidence type="ECO:0000256" key="2">
    <source>
        <dbReference type="ARBA" id="ARBA00009849"/>
    </source>
</evidence>
<keyword evidence="10" id="KW-0325">Glycoprotein</keyword>
<evidence type="ECO:0000256" key="5">
    <source>
        <dbReference type="ARBA" id="ARBA00022692"/>
    </source>
</evidence>
<gene>
    <name evidence="15" type="ORF">TDUB1175_LOCUS13001</name>
</gene>
<evidence type="ECO:0000256" key="9">
    <source>
        <dbReference type="ARBA" id="ARBA00023173"/>
    </source>
</evidence>
<dbReference type="PANTHER" id="PTHR12424">
    <property type="entry name" value="TWEETY-RELATED"/>
    <property type="match status" value="1"/>
</dbReference>
<evidence type="ECO:0000256" key="3">
    <source>
        <dbReference type="ARBA" id="ARBA00022448"/>
    </source>
</evidence>
<dbReference type="PANTHER" id="PTHR12424:SF19">
    <property type="entry name" value="INTEGRASE ZINC-BINDING DOMAIN-CONTAINING PROTEIN"/>
    <property type="match status" value="1"/>
</dbReference>
<feature type="compositionally biased region" description="Basic and acidic residues" evidence="13">
    <location>
        <begin position="401"/>
        <end position="413"/>
    </location>
</feature>
<proteinExistence type="inferred from homology"/>
<evidence type="ECO:0000256" key="1">
    <source>
        <dbReference type="ARBA" id="ARBA00004651"/>
    </source>
</evidence>
<keyword evidence="11" id="KW-0868">Chloride</keyword>
<evidence type="ECO:0000256" key="4">
    <source>
        <dbReference type="ARBA" id="ARBA00022475"/>
    </source>
</evidence>
<keyword evidence="3" id="KW-0813">Transport</keyword>
<dbReference type="InterPro" id="IPR006990">
    <property type="entry name" value="Tweety"/>
</dbReference>
<name>A0A7R9W4W9_9STRA</name>
<keyword evidence="9" id="KW-0869">Chloride channel</keyword>
<feature type="transmembrane region" description="Helical" evidence="14">
    <location>
        <begin position="137"/>
        <end position="162"/>
    </location>
</feature>
<evidence type="ECO:0000256" key="10">
    <source>
        <dbReference type="ARBA" id="ARBA00023180"/>
    </source>
</evidence>
<sequence>MNLAGSSHGIADDLHEVGTNSVPIRNFLVERLGNFCPNDPNLQDHTGVDFDAIAAEAVQNLELLQNFVDNEVVSFRDYVGQVEDASKGVDAAISSYDVSEWKVMLYVLPMIILPSFLMIGLFMAWFEVSFKEYQCMLRYLIIPLFGIIVVFSWVFCSLFGLLSVTNADFCSGGTANPSPEGTFMEILSEQGITPDSIVYRSVEYYVDGCRTGFPFAFISSYENDLGEAIDSTTTFSNSLDAVGMEDLNRLCGTDFSDVAEQLVEIRRNLETLIGSASRGLQLLSCESLNSLYVNTFHEGTCTYSVSGFAWVFASLLIVSICGMIMITLRSAVYDVVWLEDQAEIEGERGRRSGKEYFDDDHDAIEHTETGVYADESSHPHATAPTEGDGSWDNYPNQFAQDHGDYAAEQGRDW</sequence>
<evidence type="ECO:0000256" key="6">
    <source>
        <dbReference type="ARBA" id="ARBA00022989"/>
    </source>
</evidence>
<reference evidence="15" key="1">
    <citation type="submission" date="2021-01" db="EMBL/GenBank/DDBJ databases">
        <authorList>
            <person name="Corre E."/>
            <person name="Pelletier E."/>
            <person name="Niang G."/>
            <person name="Scheremetjew M."/>
            <person name="Finn R."/>
            <person name="Kale V."/>
            <person name="Holt S."/>
            <person name="Cochrane G."/>
            <person name="Meng A."/>
            <person name="Brown T."/>
            <person name="Cohen L."/>
        </authorList>
    </citation>
    <scope>NUCLEOTIDE SEQUENCE</scope>
    <source>
        <strain evidence="15">CCMP147</strain>
    </source>
</reference>
<dbReference type="GO" id="GO:0005254">
    <property type="term" value="F:chloride channel activity"/>
    <property type="evidence" value="ECO:0007669"/>
    <property type="project" value="UniProtKB-KW"/>
</dbReference>